<dbReference type="OrthoDB" id="1523296at2"/>
<protein>
    <recommendedName>
        <fullName evidence="3">Type VI secretion protein, VC_A0111 family</fullName>
    </recommendedName>
</protein>
<evidence type="ECO:0000313" key="2">
    <source>
        <dbReference type="Proteomes" id="UP000032266"/>
    </source>
</evidence>
<evidence type="ECO:0008006" key="3">
    <source>
        <dbReference type="Google" id="ProtNLM"/>
    </source>
</evidence>
<evidence type="ECO:0000313" key="1">
    <source>
        <dbReference type="EMBL" id="AJQ97523.1"/>
    </source>
</evidence>
<dbReference type="PANTHER" id="PTHR35564">
    <property type="match status" value="1"/>
</dbReference>
<dbReference type="KEGG" id="gsn:YC6258_05495"/>
<proteinExistence type="predicted"/>
<reference evidence="1 2" key="1">
    <citation type="submission" date="2014-01" db="EMBL/GenBank/DDBJ databases">
        <title>Full genme sequencing of cellulolytic bacterium Gynuella sunshinyii YC6258T gen. nov., sp. nov.</title>
        <authorList>
            <person name="Khan H."/>
            <person name="Chung E.J."/>
            <person name="Chung Y.R."/>
        </authorList>
    </citation>
    <scope>NUCLEOTIDE SEQUENCE [LARGE SCALE GENOMIC DNA]</scope>
    <source>
        <strain evidence="1 2">YC6258</strain>
    </source>
</reference>
<dbReference type="EMBL" id="CP007142">
    <property type="protein sequence ID" value="AJQ97523.1"/>
    <property type="molecule type" value="Genomic_DNA"/>
</dbReference>
<dbReference type="AlphaFoldDB" id="A0A0C5VW16"/>
<gene>
    <name evidence="1" type="ORF">YC6258_05495</name>
</gene>
<accession>A0A0C5VW16</accession>
<dbReference type="Pfam" id="PF06996">
    <property type="entry name" value="T6SS_TssG"/>
    <property type="match status" value="1"/>
</dbReference>
<dbReference type="STRING" id="1445510.YC6258_05495"/>
<organism evidence="1 2">
    <name type="scientific">Gynuella sunshinyii YC6258</name>
    <dbReference type="NCBI Taxonomy" id="1445510"/>
    <lineage>
        <taxon>Bacteria</taxon>
        <taxon>Pseudomonadati</taxon>
        <taxon>Pseudomonadota</taxon>
        <taxon>Gammaproteobacteria</taxon>
        <taxon>Oceanospirillales</taxon>
        <taxon>Saccharospirillaceae</taxon>
        <taxon>Gynuella</taxon>
    </lineage>
</organism>
<name>A0A0C5VW16_9GAMM</name>
<dbReference type="PANTHER" id="PTHR35564:SF4">
    <property type="entry name" value="CYTOPLASMIC PROTEIN"/>
    <property type="match status" value="1"/>
</dbReference>
<sequence>MAAIARSSGTTPMDLYQLVRDHLPETVSTTQQVLDTLGEHVQFRGYLGFEHPYHEVAKVDTRTQPVQVYLNRFAVSGLMGPLPEPYFQWCYERVRAGDFAMAAFFDMFTHRINALRYLSRARRQPGLSPLRPEHSVPGKLLSAYAGMIDQRSTVVEDSPVTGRLLLGLAGLLVYAPRSLSLLQLILQRILNWRLQVDGFRGGWLTVDADQQVALGRRNSTLSMRAADTTQLGSRVWDQHLGLRLRVWLEHPDACVDYLPEGKRHEWLSQLLRMLTYCRHDIEICFLFPHSWRSRRLGSDGIRLAYSSWMQYEDRDSAPQWTIRLRIPAQPGGQYEAW</sequence>
<dbReference type="Proteomes" id="UP000032266">
    <property type="component" value="Chromosome"/>
</dbReference>
<dbReference type="RefSeq" id="WP_044619244.1">
    <property type="nucleotide sequence ID" value="NZ_CP007142.1"/>
</dbReference>
<dbReference type="HOGENOM" id="CLU_823267_0_0_6"/>
<keyword evidence="2" id="KW-1185">Reference proteome</keyword>
<dbReference type="InterPro" id="IPR010732">
    <property type="entry name" value="T6SS_TssG-like"/>
</dbReference>